<protein>
    <submittedName>
        <fullName evidence="1">Uncharacterized protein</fullName>
    </submittedName>
</protein>
<dbReference type="AlphaFoldDB" id="A0A0E9XRF9"/>
<reference evidence="1" key="2">
    <citation type="journal article" date="2015" name="Fish Shellfish Immunol.">
        <title>Early steps in the European eel (Anguilla anguilla)-Vibrio vulnificus interaction in the gills: Role of the RtxA13 toxin.</title>
        <authorList>
            <person name="Callol A."/>
            <person name="Pajuelo D."/>
            <person name="Ebbesson L."/>
            <person name="Teles M."/>
            <person name="MacKenzie S."/>
            <person name="Amaro C."/>
        </authorList>
    </citation>
    <scope>NUCLEOTIDE SEQUENCE</scope>
</reference>
<reference evidence="1" key="1">
    <citation type="submission" date="2014-11" db="EMBL/GenBank/DDBJ databases">
        <authorList>
            <person name="Amaro Gonzalez C."/>
        </authorList>
    </citation>
    <scope>NUCLEOTIDE SEQUENCE</scope>
</reference>
<accession>A0A0E9XRF9</accession>
<dbReference type="EMBL" id="GBXM01004137">
    <property type="protein sequence ID" value="JAI04441.1"/>
    <property type="molecule type" value="Transcribed_RNA"/>
</dbReference>
<proteinExistence type="predicted"/>
<sequence>MSSVVLYVHFNTRKFHQKLVVSNPCVKCAYYVKCTLIVHCRLQTVCFFQR</sequence>
<evidence type="ECO:0000313" key="1">
    <source>
        <dbReference type="EMBL" id="JAI04441.1"/>
    </source>
</evidence>
<organism evidence="1">
    <name type="scientific">Anguilla anguilla</name>
    <name type="common">European freshwater eel</name>
    <name type="synonym">Muraena anguilla</name>
    <dbReference type="NCBI Taxonomy" id="7936"/>
    <lineage>
        <taxon>Eukaryota</taxon>
        <taxon>Metazoa</taxon>
        <taxon>Chordata</taxon>
        <taxon>Craniata</taxon>
        <taxon>Vertebrata</taxon>
        <taxon>Euteleostomi</taxon>
        <taxon>Actinopterygii</taxon>
        <taxon>Neopterygii</taxon>
        <taxon>Teleostei</taxon>
        <taxon>Anguilliformes</taxon>
        <taxon>Anguillidae</taxon>
        <taxon>Anguilla</taxon>
    </lineage>
</organism>
<name>A0A0E9XRF9_ANGAN</name>